<proteinExistence type="predicted"/>
<evidence type="ECO:0000313" key="3">
    <source>
        <dbReference type="Proteomes" id="UP001221898"/>
    </source>
</evidence>
<dbReference type="EMBL" id="JAINUG010000367">
    <property type="protein sequence ID" value="KAJ8373277.1"/>
    <property type="molecule type" value="Genomic_DNA"/>
</dbReference>
<reference evidence="2" key="1">
    <citation type="journal article" date="2023" name="Science">
        <title>Genome structures resolve the early diversification of teleost fishes.</title>
        <authorList>
            <person name="Parey E."/>
            <person name="Louis A."/>
            <person name="Montfort J."/>
            <person name="Bouchez O."/>
            <person name="Roques C."/>
            <person name="Iampietro C."/>
            <person name="Lluch J."/>
            <person name="Castinel A."/>
            <person name="Donnadieu C."/>
            <person name="Desvignes T."/>
            <person name="Floi Bucao C."/>
            <person name="Jouanno E."/>
            <person name="Wen M."/>
            <person name="Mejri S."/>
            <person name="Dirks R."/>
            <person name="Jansen H."/>
            <person name="Henkel C."/>
            <person name="Chen W.J."/>
            <person name="Zahm M."/>
            <person name="Cabau C."/>
            <person name="Klopp C."/>
            <person name="Thompson A.W."/>
            <person name="Robinson-Rechavi M."/>
            <person name="Braasch I."/>
            <person name="Lecointre G."/>
            <person name="Bobe J."/>
            <person name="Postlethwait J.H."/>
            <person name="Berthelot C."/>
            <person name="Roest Crollius H."/>
            <person name="Guiguen Y."/>
        </authorList>
    </citation>
    <scope>NUCLEOTIDE SEQUENCE</scope>
    <source>
        <strain evidence="2">NC1722</strain>
    </source>
</reference>
<feature type="region of interest" description="Disordered" evidence="1">
    <location>
        <begin position="1"/>
        <end position="68"/>
    </location>
</feature>
<gene>
    <name evidence="2" type="ORF">AAFF_G00266880</name>
</gene>
<comment type="caution">
    <text evidence="2">The sequence shown here is derived from an EMBL/GenBank/DDBJ whole genome shotgun (WGS) entry which is preliminary data.</text>
</comment>
<sequence length="243" mass="26031">MGGLFGNHMDPFSLEPSSPVPTQVTSQRPLQFSESRPGDAESPPDSVFLPNTQFFPTAPPKSNTNNNNLNNNVMSGFAFEREGSIELLPADETSVYLSEDSELCAGYQHGSSLGDSRDGLFSEVVVRTDATQFPYVPTRGSVSESHDSQQAVGQTTAPATDQLIQEMLADGGLGSLARDPKFVAVAKQEMADAMLMDVEDMEGPAWALLNGRKGRMANRKKRAAPTPPSPHARPQGPPGASRL</sequence>
<protein>
    <submittedName>
        <fullName evidence="2">Uncharacterized protein</fullName>
    </submittedName>
</protein>
<organism evidence="2 3">
    <name type="scientific">Aldrovandia affinis</name>
    <dbReference type="NCBI Taxonomy" id="143900"/>
    <lineage>
        <taxon>Eukaryota</taxon>
        <taxon>Metazoa</taxon>
        <taxon>Chordata</taxon>
        <taxon>Craniata</taxon>
        <taxon>Vertebrata</taxon>
        <taxon>Euteleostomi</taxon>
        <taxon>Actinopterygii</taxon>
        <taxon>Neopterygii</taxon>
        <taxon>Teleostei</taxon>
        <taxon>Notacanthiformes</taxon>
        <taxon>Halosauridae</taxon>
        <taxon>Aldrovandia</taxon>
    </lineage>
</organism>
<name>A0AAD7W296_9TELE</name>
<feature type="compositionally biased region" description="Pro residues" evidence="1">
    <location>
        <begin position="225"/>
        <end position="237"/>
    </location>
</feature>
<dbReference type="Proteomes" id="UP001221898">
    <property type="component" value="Unassembled WGS sequence"/>
</dbReference>
<dbReference type="AlphaFoldDB" id="A0AAD7W296"/>
<evidence type="ECO:0000313" key="2">
    <source>
        <dbReference type="EMBL" id="KAJ8373277.1"/>
    </source>
</evidence>
<evidence type="ECO:0000256" key="1">
    <source>
        <dbReference type="SAM" id="MobiDB-lite"/>
    </source>
</evidence>
<keyword evidence="3" id="KW-1185">Reference proteome</keyword>
<feature type="region of interest" description="Disordered" evidence="1">
    <location>
        <begin position="209"/>
        <end position="243"/>
    </location>
</feature>
<accession>A0AAD7W296</accession>
<feature type="compositionally biased region" description="Polar residues" evidence="1">
    <location>
        <begin position="20"/>
        <end position="34"/>
    </location>
</feature>
<feature type="compositionally biased region" description="Basic residues" evidence="1">
    <location>
        <begin position="212"/>
        <end position="223"/>
    </location>
</feature>